<sequence length="124" mass="12987">MATARPIPRDPPVTNAICPDSSGICSPSSGIFPPSVRMGRACVRGLYLAYTAPCIRRPPPRPACAGRPSAGARALITGYAGPRWSPPVLLVHESDGDAWVADGPQGRDEALTVRAGLELLLSGW</sequence>
<evidence type="ECO:0000313" key="2">
    <source>
        <dbReference type="Proteomes" id="UP001499878"/>
    </source>
</evidence>
<dbReference type="EMBL" id="BAABJR010000002">
    <property type="protein sequence ID" value="GAA5204222.1"/>
    <property type="molecule type" value="Genomic_DNA"/>
</dbReference>
<organism evidence="1 2">
    <name type="scientific">Streptomyces thinghirensis</name>
    <dbReference type="NCBI Taxonomy" id="551547"/>
    <lineage>
        <taxon>Bacteria</taxon>
        <taxon>Bacillati</taxon>
        <taxon>Actinomycetota</taxon>
        <taxon>Actinomycetes</taxon>
        <taxon>Kitasatosporales</taxon>
        <taxon>Streptomycetaceae</taxon>
        <taxon>Streptomyces</taxon>
    </lineage>
</organism>
<evidence type="ECO:0000313" key="1">
    <source>
        <dbReference type="EMBL" id="GAA5204222.1"/>
    </source>
</evidence>
<name>A0ABP9SYZ1_9ACTN</name>
<dbReference type="Proteomes" id="UP001499878">
    <property type="component" value="Unassembled WGS sequence"/>
</dbReference>
<protein>
    <submittedName>
        <fullName evidence="1">Uncharacterized protein</fullName>
    </submittedName>
</protein>
<gene>
    <name evidence="1" type="ORF">GCM10023323_06230</name>
</gene>
<keyword evidence="2" id="KW-1185">Reference proteome</keyword>
<accession>A0ABP9SYZ1</accession>
<reference evidence="2" key="1">
    <citation type="journal article" date="2019" name="Int. J. Syst. Evol. Microbiol.">
        <title>The Global Catalogue of Microorganisms (GCM) 10K type strain sequencing project: providing services to taxonomists for standard genome sequencing and annotation.</title>
        <authorList>
            <consortium name="The Broad Institute Genomics Platform"/>
            <consortium name="The Broad Institute Genome Sequencing Center for Infectious Disease"/>
            <person name="Wu L."/>
            <person name="Ma J."/>
        </authorList>
    </citation>
    <scope>NUCLEOTIDE SEQUENCE [LARGE SCALE GENOMIC DNA]</scope>
    <source>
        <strain evidence="2">JCM 18306</strain>
    </source>
</reference>
<comment type="caution">
    <text evidence="1">The sequence shown here is derived from an EMBL/GenBank/DDBJ whole genome shotgun (WGS) entry which is preliminary data.</text>
</comment>
<proteinExistence type="predicted"/>